<feature type="region of interest" description="Disordered" evidence="1">
    <location>
        <begin position="50"/>
        <end position="80"/>
    </location>
</feature>
<proteinExistence type="predicted"/>
<feature type="compositionally biased region" description="Basic and acidic residues" evidence="1">
    <location>
        <begin position="59"/>
        <end position="68"/>
    </location>
</feature>
<dbReference type="AlphaFoldDB" id="A0AAD8KW50"/>
<evidence type="ECO:0000313" key="2">
    <source>
        <dbReference type="EMBL" id="KAK1429744.1"/>
    </source>
</evidence>
<protein>
    <submittedName>
        <fullName evidence="2">Uncharacterized protein</fullName>
    </submittedName>
</protein>
<keyword evidence="3" id="KW-1185">Reference proteome</keyword>
<accession>A0AAD8KW50</accession>
<comment type="caution">
    <text evidence="2">The sequence shown here is derived from an EMBL/GenBank/DDBJ whole genome shotgun (WGS) entry which is preliminary data.</text>
</comment>
<sequence>MEDKSMQGQSSTGHMNDYEKIRMKTIQMNNKKYQDLGLKNYAKSLTSLVESGQTKKKKPVDTSEKDVEYMQGSDSNVDVEQDYQEKATKKISKKNKLRKYIAPQSMKRCVDLAQKD</sequence>
<organism evidence="2 3">
    <name type="scientific">Tagetes erecta</name>
    <name type="common">African marigold</name>
    <dbReference type="NCBI Taxonomy" id="13708"/>
    <lineage>
        <taxon>Eukaryota</taxon>
        <taxon>Viridiplantae</taxon>
        <taxon>Streptophyta</taxon>
        <taxon>Embryophyta</taxon>
        <taxon>Tracheophyta</taxon>
        <taxon>Spermatophyta</taxon>
        <taxon>Magnoliopsida</taxon>
        <taxon>eudicotyledons</taxon>
        <taxon>Gunneridae</taxon>
        <taxon>Pentapetalae</taxon>
        <taxon>asterids</taxon>
        <taxon>campanulids</taxon>
        <taxon>Asterales</taxon>
        <taxon>Asteraceae</taxon>
        <taxon>Asteroideae</taxon>
        <taxon>Heliantheae alliance</taxon>
        <taxon>Tageteae</taxon>
        <taxon>Tagetes</taxon>
    </lineage>
</organism>
<name>A0AAD8KW50_TARER</name>
<evidence type="ECO:0000313" key="3">
    <source>
        <dbReference type="Proteomes" id="UP001229421"/>
    </source>
</evidence>
<dbReference type="Proteomes" id="UP001229421">
    <property type="component" value="Unassembled WGS sequence"/>
</dbReference>
<dbReference type="EMBL" id="JAUHHV010000003">
    <property type="protein sequence ID" value="KAK1429744.1"/>
    <property type="molecule type" value="Genomic_DNA"/>
</dbReference>
<gene>
    <name evidence="2" type="ORF">QVD17_11962</name>
</gene>
<reference evidence="2" key="1">
    <citation type="journal article" date="2023" name="bioRxiv">
        <title>Improved chromosome-level genome assembly for marigold (Tagetes erecta).</title>
        <authorList>
            <person name="Jiang F."/>
            <person name="Yuan L."/>
            <person name="Wang S."/>
            <person name="Wang H."/>
            <person name="Xu D."/>
            <person name="Wang A."/>
            <person name="Fan W."/>
        </authorList>
    </citation>
    <scope>NUCLEOTIDE SEQUENCE</scope>
    <source>
        <strain evidence="2">WSJ</strain>
        <tissue evidence="2">Leaf</tissue>
    </source>
</reference>
<evidence type="ECO:0000256" key="1">
    <source>
        <dbReference type="SAM" id="MobiDB-lite"/>
    </source>
</evidence>